<evidence type="ECO:0000313" key="1">
    <source>
        <dbReference type="EMBL" id="KAL2811074.1"/>
    </source>
</evidence>
<evidence type="ECO:0000313" key="2">
    <source>
        <dbReference type="Proteomes" id="UP001610335"/>
    </source>
</evidence>
<dbReference type="Proteomes" id="UP001610335">
    <property type="component" value="Unassembled WGS sequence"/>
</dbReference>
<keyword evidence="2" id="KW-1185">Reference proteome</keyword>
<reference evidence="1 2" key="1">
    <citation type="submission" date="2024-07" db="EMBL/GenBank/DDBJ databases">
        <title>Section-level genome sequencing and comparative genomics of Aspergillus sections Usti and Cavernicolus.</title>
        <authorList>
            <consortium name="Lawrence Berkeley National Laboratory"/>
            <person name="Nybo J.L."/>
            <person name="Vesth T.C."/>
            <person name="Theobald S."/>
            <person name="Frisvad J.C."/>
            <person name="Larsen T.O."/>
            <person name="Kjaerboelling I."/>
            <person name="Rothschild-Mancinelli K."/>
            <person name="Lyhne E.K."/>
            <person name="Kogle M.E."/>
            <person name="Barry K."/>
            <person name="Clum A."/>
            <person name="Na H."/>
            <person name="Ledsgaard L."/>
            <person name="Lin J."/>
            <person name="Lipzen A."/>
            <person name="Kuo A."/>
            <person name="Riley R."/>
            <person name="Mondo S."/>
            <person name="LaButti K."/>
            <person name="Haridas S."/>
            <person name="Pangalinan J."/>
            <person name="Salamov A.A."/>
            <person name="Simmons B.A."/>
            <person name="Magnuson J.K."/>
            <person name="Chen J."/>
            <person name="Drula E."/>
            <person name="Henrissat B."/>
            <person name="Wiebenga A."/>
            <person name="Lubbers R.J."/>
            <person name="Gomes A.C."/>
            <person name="Makela M.R."/>
            <person name="Stajich J."/>
            <person name="Grigoriev I.V."/>
            <person name="Mortensen U.H."/>
            <person name="De vries R.P."/>
            <person name="Baker S.E."/>
            <person name="Andersen M.R."/>
        </authorList>
    </citation>
    <scope>NUCLEOTIDE SEQUENCE [LARGE SCALE GENOMIC DNA]</scope>
    <source>
        <strain evidence="1 2">CBS 600.67</strain>
    </source>
</reference>
<accession>A0ABR4H6J8</accession>
<organism evidence="1 2">
    <name type="scientific">Aspergillus cavernicola</name>
    <dbReference type="NCBI Taxonomy" id="176166"/>
    <lineage>
        <taxon>Eukaryota</taxon>
        <taxon>Fungi</taxon>
        <taxon>Dikarya</taxon>
        <taxon>Ascomycota</taxon>
        <taxon>Pezizomycotina</taxon>
        <taxon>Eurotiomycetes</taxon>
        <taxon>Eurotiomycetidae</taxon>
        <taxon>Eurotiales</taxon>
        <taxon>Aspergillaceae</taxon>
        <taxon>Aspergillus</taxon>
        <taxon>Aspergillus subgen. Nidulantes</taxon>
    </lineage>
</organism>
<protein>
    <submittedName>
        <fullName evidence="1">Uncharacterized protein</fullName>
    </submittedName>
</protein>
<name>A0ABR4H6J8_9EURO</name>
<sequence length="127" mass="14703">MGHRMWSEQEVIAELNILFDPDTANSQRRWNAISCHCCAITAYTLAVIKCFWHMEAQIYPDTGFHSNKPNALLDKDWQWVKDGELYENLIPEVGNIHCQCKDTDWVSSISEKILSEQEDKEKAEDEG</sequence>
<gene>
    <name evidence="1" type="ORF">BDW59DRAFT_168067</name>
</gene>
<comment type="caution">
    <text evidence="1">The sequence shown here is derived from an EMBL/GenBank/DDBJ whole genome shotgun (WGS) entry which is preliminary data.</text>
</comment>
<dbReference type="EMBL" id="JBFXLS010000287">
    <property type="protein sequence ID" value="KAL2811074.1"/>
    <property type="molecule type" value="Genomic_DNA"/>
</dbReference>
<proteinExistence type="predicted"/>